<gene>
    <name evidence="3" type="ORF">GCM10009830_39660</name>
</gene>
<evidence type="ECO:0000313" key="3">
    <source>
        <dbReference type="EMBL" id="GAA1688148.1"/>
    </source>
</evidence>
<feature type="domain" description="Alpha/beta hydrolase fold-3" evidence="2">
    <location>
        <begin position="85"/>
        <end position="291"/>
    </location>
</feature>
<dbReference type="SUPFAM" id="SSF53474">
    <property type="entry name" value="alpha/beta-Hydrolases"/>
    <property type="match status" value="1"/>
</dbReference>
<protein>
    <submittedName>
        <fullName evidence="3">Alpha/beta hydrolase</fullName>
    </submittedName>
</protein>
<dbReference type="Gene3D" id="3.40.50.1820">
    <property type="entry name" value="alpha/beta hydrolase"/>
    <property type="match status" value="1"/>
</dbReference>
<organism evidence="3 4">
    <name type="scientific">Glycomyces endophyticus</name>
    <dbReference type="NCBI Taxonomy" id="480996"/>
    <lineage>
        <taxon>Bacteria</taxon>
        <taxon>Bacillati</taxon>
        <taxon>Actinomycetota</taxon>
        <taxon>Actinomycetes</taxon>
        <taxon>Glycomycetales</taxon>
        <taxon>Glycomycetaceae</taxon>
        <taxon>Glycomyces</taxon>
    </lineage>
</organism>
<dbReference type="PANTHER" id="PTHR48081">
    <property type="entry name" value="AB HYDROLASE SUPERFAMILY PROTEIN C4A8.06C"/>
    <property type="match status" value="1"/>
</dbReference>
<proteinExistence type="predicted"/>
<evidence type="ECO:0000256" key="1">
    <source>
        <dbReference type="ARBA" id="ARBA00022801"/>
    </source>
</evidence>
<dbReference type="Proteomes" id="UP001499851">
    <property type="component" value="Unassembled WGS sequence"/>
</dbReference>
<evidence type="ECO:0000313" key="4">
    <source>
        <dbReference type="Proteomes" id="UP001499851"/>
    </source>
</evidence>
<dbReference type="Pfam" id="PF07859">
    <property type="entry name" value="Abhydrolase_3"/>
    <property type="match status" value="1"/>
</dbReference>
<dbReference type="GO" id="GO:0016787">
    <property type="term" value="F:hydrolase activity"/>
    <property type="evidence" value="ECO:0007669"/>
    <property type="project" value="UniProtKB-KW"/>
</dbReference>
<dbReference type="EMBL" id="BAAAQF010000019">
    <property type="protein sequence ID" value="GAA1688148.1"/>
    <property type="molecule type" value="Genomic_DNA"/>
</dbReference>
<evidence type="ECO:0000259" key="2">
    <source>
        <dbReference type="Pfam" id="PF07859"/>
    </source>
</evidence>
<dbReference type="RefSeq" id="WP_344490045.1">
    <property type="nucleotide sequence ID" value="NZ_BAAAQF010000019.1"/>
</dbReference>
<reference evidence="3 4" key="1">
    <citation type="journal article" date="2019" name="Int. J. Syst. Evol. Microbiol.">
        <title>The Global Catalogue of Microorganisms (GCM) 10K type strain sequencing project: providing services to taxonomists for standard genome sequencing and annotation.</title>
        <authorList>
            <consortium name="The Broad Institute Genomics Platform"/>
            <consortium name="The Broad Institute Genome Sequencing Center for Infectious Disease"/>
            <person name="Wu L."/>
            <person name="Ma J."/>
        </authorList>
    </citation>
    <scope>NUCLEOTIDE SEQUENCE [LARGE SCALE GENOMIC DNA]</scope>
    <source>
        <strain evidence="3 4">JCM 16001</strain>
    </source>
</reference>
<dbReference type="InterPro" id="IPR029058">
    <property type="entry name" value="AB_hydrolase_fold"/>
</dbReference>
<sequence length="322" mass="34354">MSEKPHLGVRLLVKDATDWDSIDTAGIVAMRAKAEKLLASPLLRFVTKRPDAGARIEECHLDLPGRRLRLRAFVPERAEGPRPLVLSFHGGGFIGGSPEQNDWVNSGMSAALGAVVVGVDYRLAPEHPLPAPVEDGVDALEALARDPFGWGVDPERIAVFGESAGGTIAALLALRSREEGPRVRAQVLVYPGTDWSATATEYPSMERNGRNPGLSVERFRKCADLALAPGDDGEVYSPAKFAGLADAPPALVVVGGLDAALDHGRRYVERLEEAGSAARIIVHPRATHGYVSTPGLVPAARPAREAIVAFLAERLAVEPARR</sequence>
<dbReference type="InterPro" id="IPR050300">
    <property type="entry name" value="GDXG_lipolytic_enzyme"/>
</dbReference>
<name>A0ABN2HHN3_9ACTN</name>
<comment type="caution">
    <text evidence="3">The sequence shown here is derived from an EMBL/GenBank/DDBJ whole genome shotgun (WGS) entry which is preliminary data.</text>
</comment>
<accession>A0ABN2HHN3</accession>
<keyword evidence="1 3" id="KW-0378">Hydrolase</keyword>
<keyword evidence="4" id="KW-1185">Reference proteome</keyword>
<dbReference type="InterPro" id="IPR013094">
    <property type="entry name" value="AB_hydrolase_3"/>
</dbReference>